<evidence type="ECO:0000259" key="1">
    <source>
        <dbReference type="PROSITE" id="PS50943"/>
    </source>
</evidence>
<dbReference type="GO" id="GO:0003677">
    <property type="term" value="F:DNA binding"/>
    <property type="evidence" value="ECO:0007669"/>
    <property type="project" value="InterPro"/>
</dbReference>
<sequence length="291" mass="32369">MGRCTCDECGKHDEGVAMGNSSCEPEPSDSLKAFGAVLKVFRERASLTQEQFALLVRYSAHFVGSIEQGRRLPPGDFVEQAEEVLDAFGVLRAVAKHVSRQRGLAAWFRLWAQLEAAAVSLCTYECRVVPGLLQTEAYARAVMLNVPPPPTEEQLEERIAARLERQKLLTRKPPIAFSFIIEESVLLRRTGGDDITRELLDHLIACVGLWNVELQIMPLTQPHHAGTDGPMQFLETPDHKWLGYSEGQQTGQLISGPKDVSLMQMRYAKMRSQALSPADSADLLKRMRGAL</sequence>
<dbReference type="Pfam" id="PF19054">
    <property type="entry name" value="DUF5753"/>
    <property type="match status" value="1"/>
</dbReference>
<reference evidence="2 3" key="1">
    <citation type="submission" date="2015-12" db="EMBL/GenBank/DDBJ databases">
        <title>Genome sequence of Streptomyces sp. G25.</title>
        <authorList>
            <person name="Poehlein A."/>
            <person name="Roettig A."/>
            <person name="Hiessl S."/>
            <person name="Hauschild P."/>
            <person name="Schauer J."/>
            <person name="Madkour M.H."/>
            <person name="Al-Ansari A.M."/>
            <person name="Almakishah N.H."/>
            <person name="Steinbuechel A."/>
            <person name="Daniel R."/>
        </authorList>
    </citation>
    <scope>NUCLEOTIDE SEQUENCE [LARGE SCALE GENOMIC DNA]</scope>
    <source>
        <strain evidence="3">G25(2015)</strain>
    </source>
</reference>
<dbReference type="EMBL" id="LOHS01000156">
    <property type="protein sequence ID" value="OAH10248.1"/>
    <property type="molecule type" value="Genomic_DNA"/>
</dbReference>
<dbReference type="STRING" id="1716141.STSP_65040"/>
<evidence type="ECO:0000313" key="2">
    <source>
        <dbReference type="EMBL" id="OAH10248.1"/>
    </source>
</evidence>
<dbReference type="Proteomes" id="UP000077381">
    <property type="component" value="Unassembled WGS sequence"/>
</dbReference>
<protein>
    <recommendedName>
        <fullName evidence="1">HTH cro/C1-type domain-containing protein</fullName>
    </recommendedName>
</protein>
<feature type="domain" description="HTH cro/C1-type" evidence="1">
    <location>
        <begin position="38"/>
        <end position="91"/>
    </location>
</feature>
<accession>A0A177HJC2</accession>
<proteinExistence type="predicted"/>
<dbReference type="CDD" id="cd00093">
    <property type="entry name" value="HTH_XRE"/>
    <property type="match status" value="1"/>
</dbReference>
<comment type="caution">
    <text evidence="2">The sequence shown here is derived from an EMBL/GenBank/DDBJ whole genome shotgun (WGS) entry which is preliminary data.</text>
</comment>
<gene>
    <name evidence="2" type="ORF">STSP_65040</name>
</gene>
<dbReference type="Gene3D" id="1.10.260.40">
    <property type="entry name" value="lambda repressor-like DNA-binding domains"/>
    <property type="match status" value="1"/>
</dbReference>
<dbReference type="Pfam" id="PF13560">
    <property type="entry name" value="HTH_31"/>
    <property type="match status" value="1"/>
</dbReference>
<dbReference type="SUPFAM" id="SSF47413">
    <property type="entry name" value="lambda repressor-like DNA-binding domains"/>
    <property type="match status" value="1"/>
</dbReference>
<dbReference type="SMART" id="SM00530">
    <property type="entry name" value="HTH_XRE"/>
    <property type="match status" value="1"/>
</dbReference>
<dbReference type="InterPro" id="IPR001387">
    <property type="entry name" value="Cro/C1-type_HTH"/>
</dbReference>
<dbReference type="InterPro" id="IPR010982">
    <property type="entry name" value="Lambda_DNA-bd_dom_sf"/>
</dbReference>
<name>A0A177HJC2_9ACTN</name>
<dbReference type="PROSITE" id="PS50943">
    <property type="entry name" value="HTH_CROC1"/>
    <property type="match status" value="1"/>
</dbReference>
<dbReference type="InterPro" id="IPR043917">
    <property type="entry name" value="DUF5753"/>
</dbReference>
<evidence type="ECO:0000313" key="3">
    <source>
        <dbReference type="Proteomes" id="UP000077381"/>
    </source>
</evidence>
<dbReference type="PATRIC" id="fig|1716141.3.peg.6858"/>
<keyword evidence="3" id="KW-1185">Reference proteome</keyword>
<dbReference type="AlphaFoldDB" id="A0A177HJC2"/>
<organism evidence="2 3">
    <name type="scientific">Streptomyces jeddahensis</name>
    <dbReference type="NCBI Taxonomy" id="1716141"/>
    <lineage>
        <taxon>Bacteria</taxon>
        <taxon>Bacillati</taxon>
        <taxon>Actinomycetota</taxon>
        <taxon>Actinomycetes</taxon>
        <taxon>Kitasatosporales</taxon>
        <taxon>Streptomycetaceae</taxon>
        <taxon>Streptomyces</taxon>
    </lineage>
</organism>